<feature type="compositionally biased region" description="Polar residues" evidence="1">
    <location>
        <begin position="69"/>
        <end position="80"/>
    </location>
</feature>
<feature type="non-terminal residue" evidence="2">
    <location>
        <position position="126"/>
    </location>
</feature>
<dbReference type="EMBL" id="PGOL01000855">
    <property type="protein sequence ID" value="PKI64019.1"/>
    <property type="molecule type" value="Genomic_DNA"/>
</dbReference>
<sequence>MYRDDHIRHLISTQARAQTKKGASDQLSVEECTSEAKLQSGAPGAGRQIARWNPPATAADETGQPWDVSATSATPISSRLTPPPLNLCLLYRKALEALLFTPVTSPFQRDPLGCAYFPEMLSRPQN</sequence>
<comment type="caution">
    <text evidence="2">The sequence shown here is derived from an EMBL/GenBank/DDBJ whole genome shotgun (WGS) entry which is preliminary data.</text>
</comment>
<gene>
    <name evidence="2" type="ORF">CRG98_015551</name>
</gene>
<evidence type="ECO:0000256" key="1">
    <source>
        <dbReference type="SAM" id="MobiDB-lite"/>
    </source>
</evidence>
<dbReference type="AlphaFoldDB" id="A0A2I0K639"/>
<protein>
    <submittedName>
        <fullName evidence="2">Uncharacterized protein</fullName>
    </submittedName>
</protein>
<keyword evidence="3" id="KW-1185">Reference proteome</keyword>
<reference evidence="2 3" key="1">
    <citation type="submission" date="2017-11" db="EMBL/GenBank/DDBJ databases">
        <title>De-novo sequencing of pomegranate (Punica granatum L.) genome.</title>
        <authorList>
            <person name="Akparov Z."/>
            <person name="Amiraslanov A."/>
            <person name="Hajiyeva S."/>
            <person name="Abbasov M."/>
            <person name="Kaur K."/>
            <person name="Hamwieh A."/>
            <person name="Solovyev V."/>
            <person name="Salamov A."/>
            <person name="Braich B."/>
            <person name="Kosarev P."/>
            <person name="Mahmoud A."/>
            <person name="Hajiyev E."/>
            <person name="Babayeva S."/>
            <person name="Izzatullayeva V."/>
            <person name="Mammadov A."/>
            <person name="Mammadov A."/>
            <person name="Sharifova S."/>
            <person name="Ojaghi J."/>
            <person name="Eynullazada K."/>
            <person name="Bayramov B."/>
            <person name="Abdulazimova A."/>
            <person name="Shahmuradov I."/>
        </authorList>
    </citation>
    <scope>NUCLEOTIDE SEQUENCE [LARGE SCALE GENOMIC DNA]</scope>
    <source>
        <strain evidence="3">cv. AG2017</strain>
        <tissue evidence="2">Leaf</tissue>
    </source>
</reference>
<accession>A0A2I0K639</accession>
<evidence type="ECO:0000313" key="3">
    <source>
        <dbReference type="Proteomes" id="UP000233551"/>
    </source>
</evidence>
<proteinExistence type="predicted"/>
<organism evidence="2 3">
    <name type="scientific">Punica granatum</name>
    <name type="common">Pomegranate</name>
    <dbReference type="NCBI Taxonomy" id="22663"/>
    <lineage>
        <taxon>Eukaryota</taxon>
        <taxon>Viridiplantae</taxon>
        <taxon>Streptophyta</taxon>
        <taxon>Embryophyta</taxon>
        <taxon>Tracheophyta</taxon>
        <taxon>Spermatophyta</taxon>
        <taxon>Magnoliopsida</taxon>
        <taxon>eudicotyledons</taxon>
        <taxon>Gunneridae</taxon>
        <taxon>Pentapetalae</taxon>
        <taxon>rosids</taxon>
        <taxon>malvids</taxon>
        <taxon>Myrtales</taxon>
        <taxon>Lythraceae</taxon>
        <taxon>Punica</taxon>
    </lineage>
</organism>
<feature type="region of interest" description="Disordered" evidence="1">
    <location>
        <begin position="35"/>
        <end position="80"/>
    </location>
</feature>
<name>A0A2I0K639_PUNGR</name>
<evidence type="ECO:0000313" key="2">
    <source>
        <dbReference type="EMBL" id="PKI64019.1"/>
    </source>
</evidence>
<dbReference type="Proteomes" id="UP000233551">
    <property type="component" value="Unassembled WGS sequence"/>
</dbReference>